<reference evidence="2 3" key="1">
    <citation type="submission" date="2022-12" db="EMBL/GenBank/DDBJ databases">
        <title>Chromosome-level genome assembly of true bugs.</title>
        <authorList>
            <person name="Ma L."/>
            <person name="Li H."/>
        </authorList>
    </citation>
    <scope>NUCLEOTIDE SEQUENCE [LARGE SCALE GENOMIC DNA]</scope>
    <source>
        <strain evidence="2">Lab_2022b</strain>
    </source>
</reference>
<organism evidence="2 3">
    <name type="scientific">Rhynocoris fuscipes</name>
    <dbReference type="NCBI Taxonomy" id="488301"/>
    <lineage>
        <taxon>Eukaryota</taxon>
        <taxon>Metazoa</taxon>
        <taxon>Ecdysozoa</taxon>
        <taxon>Arthropoda</taxon>
        <taxon>Hexapoda</taxon>
        <taxon>Insecta</taxon>
        <taxon>Pterygota</taxon>
        <taxon>Neoptera</taxon>
        <taxon>Paraneoptera</taxon>
        <taxon>Hemiptera</taxon>
        <taxon>Heteroptera</taxon>
        <taxon>Panheteroptera</taxon>
        <taxon>Cimicomorpha</taxon>
        <taxon>Reduviidae</taxon>
        <taxon>Harpactorinae</taxon>
        <taxon>Harpactorini</taxon>
        <taxon>Rhynocoris</taxon>
    </lineage>
</organism>
<name>A0AAW1CQ82_9HEMI</name>
<feature type="chain" id="PRO_5043407609" evidence="1">
    <location>
        <begin position="33"/>
        <end position="487"/>
    </location>
</feature>
<evidence type="ECO:0000256" key="1">
    <source>
        <dbReference type="SAM" id="SignalP"/>
    </source>
</evidence>
<sequence length="487" mass="57649">MLSKPNWNTICIAKHLLIFVILLNHMFQLGSADSTNSDEINKIEQVSNEAQYLKELEDQLQKGDYQQAKLTADLIINDEKIIEVMKKIYEIEKDIDGYLYFAGIVNNLSRRLSIYQYIYNDIILKRDFKPSEENFWIHRLIMVYSSINLWSKIDSSIIQHISESSEIYSIAKNLTESIEKRWLNESIHDRTDNLVFIDNIARSTYYLTNNYHFIRVNVSLYVEFIKKNSIDSWFDINMLLNNRDVITALMTPLNDSEKCNRFLYKHNLYLEHDGKMLVVYLKNKKFDIAKDEFDYMKSNNEPQENAIKEFYMKFKDIDTILTFAELLEENDQIMIYSALYDAIDQTDISNVCDLLKLHKVLANLSHANKIPTIITNLKKSITLAIKKDLINNFPETFITENYFNLVETDYNKITIYPNDNNKIIGNYKYYLGKENSENSTTDACYFNIDISRNNYENWYWKNGIKSSIKFNDFFDFLTKYKRFVAIQ</sequence>
<gene>
    <name evidence="2" type="ORF">O3M35_003060</name>
</gene>
<dbReference type="EMBL" id="JAPXFL010000012">
    <property type="protein sequence ID" value="KAK9498420.1"/>
    <property type="molecule type" value="Genomic_DNA"/>
</dbReference>
<protein>
    <submittedName>
        <fullName evidence="2">Uncharacterized protein</fullName>
    </submittedName>
</protein>
<proteinExistence type="predicted"/>
<keyword evidence="1" id="KW-0732">Signal</keyword>
<evidence type="ECO:0000313" key="2">
    <source>
        <dbReference type="EMBL" id="KAK9498420.1"/>
    </source>
</evidence>
<dbReference type="AlphaFoldDB" id="A0AAW1CQ82"/>
<evidence type="ECO:0000313" key="3">
    <source>
        <dbReference type="Proteomes" id="UP001461498"/>
    </source>
</evidence>
<comment type="caution">
    <text evidence="2">The sequence shown here is derived from an EMBL/GenBank/DDBJ whole genome shotgun (WGS) entry which is preliminary data.</text>
</comment>
<dbReference type="Proteomes" id="UP001461498">
    <property type="component" value="Unassembled WGS sequence"/>
</dbReference>
<keyword evidence="3" id="KW-1185">Reference proteome</keyword>
<accession>A0AAW1CQ82</accession>
<feature type="signal peptide" evidence="1">
    <location>
        <begin position="1"/>
        <end position="32"/>
    </location>
</feature>